<keyword evidence="2" id="KW-0863">Zinc-finger</keyword>
<keyword evidence="3" id="KW-1185">Reference proteome</keyword>
<sequence>MEPKFTEAYQEAPEEAQTANCERTAHMLDMIIDGEATPEDQQFFNSHIEECVSCFESHQKQKLLKGLISGHLQRVIVPESLAHSIKVKIQETV</sequence>
<keyword evidence="2" id="KW-0862">Zinc</keyword>
<dbReference type="RefSeq" id="WP_068838112.1">
    <property type="nucleotide sequence ID" value="NZ_BMXC01000003.1"/>
</dbReference>
<evidence type="ECO:0000313" key="2">
    <source>
        <dbReference type="EMBL" id="SFU85092.1"/>
    </source>
</evidence>
<dbReference type="Proteomes" id="UP000182491">
    <property type="component" value="Unassembled WGS sequence"/>
</dbReference>
<dbReference type="OrthoDB" id="853185at2"/>
<dbReference type="EMBL" id="FPCA01000003">
    <property type="protein sequence ID" value="SFU85092.1"/>
    <property type="molecule type" value="Genomic_DNA"/>
</dbReference>
<organism evidence="2 3">
    <name type="scientific">Pontibacter akesuensis</name>
    <dbReference type="NCBI Taxonomy" id="388950"/>
    <lineage>
        <taxon>Bacteria</taxon>
        <taxon>Pseudomonadati</taxon>
        <taxon>Bacteroidota</taxon>
        <taxon>Cytophagia</taxon>
        <taxon>Cytophagales</taxon>
        <taxon>Hymenobacteraceae</taxon>
        <taxon>Pontibacter</taxon>
    </lineage>
</organism>
<proteinExistence type="predicted"/>
<protein>
    <submittedName>
        <fullName evidence="2">Putative zinc-finger</fullName>
    </submittedName>
</protein>
<dbReference type="Pfam" id="PF13490">
    <property type="entry name" value="zf-HC2"/>
    <property type="match status" value="1"/>
</dbReference>
<dbReference type="AlphaFoldDB" id="A0A1I7JIU6"/>
<evidence type="ECO:0000259" key="1">
    <source>
        <dbReference type="Pfam" id="PF13490"/>
    </source>
</evidence>
<evidence type="ECO:0000313" key="3">
    <source>
        <dbReference type="Proteomes" id="UP000182491"/>
    </source>
</evidence>
<gene>
    <name evidence="2" type="ORF">SAMN04487941_2925</name>
</gene>
<feature type="domain" description="Putative zinc-finger" evidence="1">
    <location>
        <begin position="21"/>
        <end position="54"/>
    </location>
</feature>
<reference evidence="3" key="1">
    <citation type="submission" date="2016-10" db="EMBL/GenBank/DDBJ databases">
        <authorList>
            <person name="Varghese N."/>
        </authorList>
    </citation>
    <scope>NUCLEOTIDE SEQUENCE [LARGE SCALE GENOMIC DNA]</scope>
    <source>
        <strain evidence="3">DSM 18820</strain>
    </source>
</reference>
<dbReference type="GO" id="GO:0008270">
    <property type="term" value="F:zinc ion binding"/>
    <property type="evidence" value="ECO:0007669"/>
    <property type="project" value="UniProtKB-KW"/>
</dbReference>
<dbReference type="STRING" id="388950.GCA_001611675_02141"/>
<name>A0A1I7JIU6_9BACT</name>
<dbReference type="InterPro" id="IPR027383">
    <property type="entry name" value="Znf_put"/>
</dbReference>
<accession>A0A1I7JIU6</accession>
<keyword evidence="2" id="KW-0479">Metal-binding</keyword>